<keyword evidence="4 9" id="KW-1133">Transmembrane helix</keyword>
<dbReference type="PANTHER" id="PTHR32089:SF119">
    <property type="entry name" value="METHYL-ACCEPTING CHEMOTAXIS PROTEIN CTPL"/>
    <property type="match status" value="1"/>
</dbReference>
<keyword evidence="13" id="KW-1185">Reference proteome</keyword>
<reference evidence="12 13" key="1">
    <citation type="submission" date="2024-02" db="EMBL/GenBank/DDBJ databases">
        <title>Marinospirillum sp. MEB 164 isolated from Lonar lake sediment.</title>
        <authorList>
            <person name="Joshi A."/>
            <person name="Thite S."/>
        </authorList>
    </citation>
    <scope>NUCLEOTIDE SEQUENCE [LARGE SCALE GENOMIC DNA]</scope>
    <source>
        <strain evidence="12 13">MEB164</strain>
    </source>
</reference>
<evidence type="ECO:0000256" key="9">
    <source>
        <dbReference type="SAM" id="Phobius"/>
    </source>
</evidence>
<feature type="transmembrane region" description="Helical" evidence="9">
    <location>
        <begin position="14"/>
        <end position="34"/>
    </location>
</feature>
<keyword evidence="6 8" id="KW-0807">Transducer</keyword>
<dbReference type="PROSITE" id="PS50111">
    <property type="entry name" value="CHEMOTAXIS_TRANSDUC_2"/>
    <property type="match status" value="1"/>
</dbReference>
<dbReference type="Proteomes" id="UP001621714">
    <property type="component" value="Unassembled WGS sequence"/>
</dbReference>
<sequence>MLVYLRQWAISTRLGFILVAALVSLALVGGLALLQERQALLDEKRHQLSLLHELAQHTLDSYHQQVLNGQLTEARAQSLALEQIRQWRFTTGQDADYFWILDRQGLMLMHPEQPELEGRNVSQVRDPQNQPFIAELLERSRHESIGMVRYVWDKPGFSSPVGKMSVFTAFDTWDWVLVNGIYLDTLNAQLGRHSFNLIGLFILAAVLLAGLVFAVIRSVIQPLKQMLARMREIADGDGDLTHRLSEAGQDELMYINRAFNRFITQIHDLVQASRQSALAVSAAAEELSAVTHQSQQTVDQQSQETDQVATAMNQMSATVQEVARHAQQAAEAARAANDKTQQGHERLDRTLNTLSQLDSSIQSTALSMTRLKEGTENIGSIMEVIRNVAEQTNLLALNAAIEAARAGEHGRGFAVVADEVRNLAARTQASTEEIHNMIERLVAEAEASYQAMQGSQQQALHTLEQAQQTTQALEEVRHHIHQMADMNTQIASAAEQQAAVADEMSHNLVNINDLASQTREGAVQTTTASHELAQLAEQLEQQVSQFKTEPMHR</sequence>
<dbReference type="SMART" id="SM00304">
    <property type="entry name" value="HAMP"/>
    <property type="match status" value="2"/>
</dbReference>
<dbReference type="InterPro" id="IPR003660">
    <property type="entry name" value="HAMP_dom"/>
</dbReference>
<organism evidence="12 13">
    <name type="scientific">Marinospirillum alkalitolerans</name>
    <dbReference type="NCBI Taxonomy" id="3123374"/>
    <lineage>
        <taxon>Bacteria</taxon>
        <taxon>Pseudomonadati</taxon>
        <taxon>Pseudomonadota</taxon>
        <taxon>Gammaproteobacteria</taxon>
        <taxon>Oceanospirillales</taxon>
        <taxon>Oceanospirillaceae</taxon>
        <taxon>Marinospirillum</taxon>
    </lineage>
</organism>
<evidence type="ECO:0000256" key="4">
    <source>
        <dbReference type="ARBA" id="ARBA00022989"/>
    </source>
</evidence>
<evidence type="ECO:0000313" key="13">
    <source>
        <dbReference type="Proteomes" id="UP001621714"/>
    </source>
</evidence>
<dbReference type="Gene3D" id="1.10.287.950">
    <property type="entry name" value="Methyl-accepting chemotaxis protein"/>
    <property type="match status" value="1"/>
</dbReference>
<dbReference type="SUPFAM" id="SSF58104">
    <property type="entry name" value="Methyl-accepting chemotaxis protein (MCP) signaling domain"/>
    <property type="match status" value="1"/>
</dbReference>
<dbReference type="Gene3D" id="3.30.450.20">
    <property type="entry name" value="PAS domain"/>
    <property type="match status" value="1"/>
</dbReference>
<keyword evidence="3 9" id="KW-0812">Transmembrane</keyword>
<dbReference type="SMART" id="SM01049">
    <property type="entry name" value="Cache_2"/>
    <property type="match status" value="1"/>
</dbReference>
<dbReference type="Pfam" id="PF00672">
    <property type="entry name" value="HAMP"/>
    <property type="match status" value="1"/>
</dbReference>
<evidence type="ECO:0000256" key="2">
    <source>
        <dbReference type="ARBA" id="ARBA00022475"/>
    </source>
</evidence>
<dbReference type="CDD" id="cd11386">
    <property type="entry name" value="MCP_signal"/>
    <property type="match status" value="1"/>
</dbReference>
<comment type="similarity">
    <text evidence="7">Belongs to the methyl-accepting chemotaxis (MCP) protein family.</text>
</comment>
<gene>
    <name evidence="12" type="ORF">V6U78_02490</name>
</gene>
<comment type="caution">
    <text evidence="12">The sequence shown here is derived from an EMBL/GenBank/DDBJ whole genome shotgun (WGS) entry which is preliminary data.</text>
</comment>
<dbReference type="PANTHER" id="PTHR32089">
    <property type="entry name" value="METHYL-ACCEPTING CHEMOTAXIS PROTEIN MCPB"/>
    <property type="match status" value="1"/>
</dbReference>
<keyword evidence="2" id="KW-1003">Cell membrane</keyword>
<accession>A0ABW8PUF7</accession>
<dbReference type="EMBL" id="JBANFI010000001">
    <property type="protein sequence ID" value="MFK7159907.1"/>
    <property type="molecule type" value="Genomic_DNA"/>
</dbReference>
<feature type="domain" description="Methyl-accepting transducer" evidence="10">
    <location>
        <begin position="276"/>
        <end position="512"/>
    </location>
</feature>
<protein>
    <submittedName>
        <fullName evidence="12">Methyl-accepting chemotaxis protein</fullName>
    </submittedName>
</protein>
<proteinExistence type="inferred from homology"/>
<evidence type="ECO:0000259" key="11">
    <source>
        <dbReference type="PROSITE" id="PS50885"/>
    </source>
</evidence>
<dbReference type="InterPro" id="IPR033480">
    <property type="entry name" value="sCache_2"/>
</dbReference>
<feature type="transmembrane region" description="Helical" evidence="9">
    <location>
        <begin position="195"/>
        <end position="216"/>
    </location>
</feature>
<dbReference type="CDD" id="cd06225">
    <property type="entry name" value="HAMP"/>
    <property type="match status" value="1"/>
</dbReference>
<dbReference type="SMART" id="SM00283">
    <property type="entry name" value="MA"/>
    <property type="match status" value="1"/>
</dbReference>
<evidence type="ECO:0000256" key="7">
    <source>
        <dbReference type="ARBA" id="ARBA00029447"/>
    </source>
</evidence>
<evidence type="ECO:0000256" key="3">
    <source>
        <dbReference type="ARBA" id="ARBA00022692"/>
    </source>
</evidence>
<evidence type="ECO:0000313" key="12">
    <source>
        <dbReference type="EMBL" id="MFK7159907.1"/>
    </source>
</evidence>
<dbReference type="Pfam" id="PF00015">
    <property type="entry name" value="MCPsignal"/>
    <property type="match status" value="1"/>
</dbReference>
<feature type="domain" description="HAMP" evidence="11">
    <location>
        <begin position="217"/>
        <end position="271"/>
    </location>
</feature>
<evidence type="ECO:0000256" key="6">
    <source>
        <dbReference type="ARBA" id="ARBA00023224"/>
    </source>
</evidence>
<comment type="subcellular location">
    <subcellularLocation>
        <location evidence="1">Cell membrane</location>
        <topology evidence="1">Multi-pass membrane protein</topology>
    </subcellularLocation>
</comment>
<name>A0ABW8PUF7_9GAMM</name>
<dbReference type="RefSeq" id="WP_405336853.1">
    <property type="nucleotide sequence ID" value="NZ_JBANFI010000001.1"/>
</dbReference>
<keyword evidence="5 9" id="KW-0472">Membrane</keyword>
<evidence type="ECO:0000256" key="5">
    <source>
        <dbReference type="ARBA" id="ARBA00023136"/>
    </source>
</evidence>
<evidence type="ECO:0000256" key="1">
    <source>
        <dbReference type="ARBA" id="ARBA00004651"/>
    </source>
</evidence>
<evidence type="ECO:0000256" key="8">
    <source>
        <dbReference type="PROSITE-ProRule" id="PRU00284"/>
    </source>
</evidence>
<dbReference type="PROSITE" id="PS50885">
    <property type="entry name" value="HAMP"/>
    <property type="match status" value="1"/>
</dbReference>
<evidence type="ECO:0000259" key="10">
    <source>
        <dbReference type="PROSITE" id="PS50111"/>
    </source>
</evidence>
<dbReference type="InterPro" id="IPR004089">
    <property type="entry name" value="MCPsignal_dom"/>
</dbReference>
<dbReference type="Pfam" id="PF17200">
    <property type="entry name" value="sCache_2"/>
    <property type="match status" value="1"/>
</dbReference>